<feature type="transmembrane region" description="Helical" evidence="1">
    <location>
        <begin position="145"/>
        <end position="176"/>
    </location>
</feature>
<accession>A0A4R6LZZ9</accession>
<keyword evidence="1" id="KW-0472">Membrane</keyword>
<evidence type="ECO:0000256" key="1">
    <source>
        <dbReference type="SAM" id="Phobius"/>
    </source>
</evidence>
<keyword evidence="1" id="KW-1133">Transmembrane helix</keyword>
<feature type="transmembrane region" description="Helical" evidence="1">
    <location>
        <begin position="40"/>
        <end position="59"/>
    </location>
</feature>
<reference evidence="2 3" key="1">
    <citation type="submission" date="2019-03" db="EMBL/GenBank/DDBJ databases">
        <title>Subsurface microbial communities from deep shales in Ohio and West Virginia, USA.</title>
        <authorList>
            <person name="Wrighton K."/>
        </authorList>
    </citation>
    <scope>NUCLEOTIDE SEQUENCE [LARGE SCALE GENOMIC DNA]</scope>
    <source>
        <strain evidence="2 3">MA284_T2</strain>
    </source>
</reference>
<proteinExistence type="predicted"/>
<feature type="transmembrane region" description="Helical" evidence="1">
    <location>
        <begin position="79"/>
        <end position="96"/>
    </location>
</feature>
<evidence type="ECO:0000313" key="2">
    <source>
        <dbReference type="EMBL" id="TDO94423.1"/>
    </source>
</evidence>
<evidence type="ECO:0000313" key="3">
    <source>
        <dbReference type="Proteomes" id="UP000295064"/>
    </source>
</evidence>
<name>A0A4R6LZZ9_9FIRM</name>
<feature type="transmembrane region" description="Helical" evidence="1">
    <location>
        <begin position="102"/>
        <end position="124"/>
    </location>
</feature>
<dbReference type="OrthoDB" id="9935318at2"/>
<keyword evidence="1" id="KW-0812">Transmembrane</keyword>
<dbReference type="Proteomes" id="UP000295064">
    <property type="component" value="Unassembled WGS sequence"/>
</dbReference>
<protein>
    <submittedName>
        <fullName evidence="2">Uncharacterized protein</fullName>
    </submittedName>
</protein>
<comment type="caution">
    <text evidence="2">The sequence shown here is derived from an EMBL/GenBank/DDBJ whole genome shotgun (WGS) entry which is preliminary data.</text>
</comment>
<gene>
    <name evidence="2" type="ORF">DFR79_103101</name>
</gene>
<feature type="transmembrane region" description="Helical" evidence="1">
    <location>
        <begin position="12"/>
        <end position="34"/>
    </location>
</feature>
<dbReference type="AlphaFoldDB" id="A0A4R6LZZ9"/>
<dbReference type="EMBL" id="SNWX01000003">
    <property type="protein sequence ID" value="TDO94423.1"/>
    <property type="molecule type" value="Genomic_DNA"/>
</dbReference>
<sequence>MVLNQKNLEFYYPGLFVINLCIYLFMSTVINYFLSFNTNLVNLLFILILFISTFFFSILKSELIIRILNLKNTIITAKFILAVITFIAALLIYNDYSFESAAFYLLIFSVALIYGILNSAYSSYYQKNKNEKLKEIIIQHNLEKLIIIILTIGTVNLIKITMIPITLTVTAAYYLLSGYINTFQKI</sequence>
<dbReference type="RefSeq" id="WP_133514061.1">
    <property type="nucleotide sequence ID" value="NZ_SNWX01000003.1"/>
</dbReference>
<organism evidence="2 3">
    <name type="scientific">Halanaerobium saccharolyticum</name>
    <dbReference type="NCBI Taxonomy" id="43595"/>
    <lineage>
        <taxon>Bacteria</taxon>
        <taxon>Bacillati</taxon>
        <taxon>Bacillota</taxon>
        <taxon>Clostridia</taxon>
        <taxon>Halanaerobiales</taxon>
        <taxon>Halanaerobiaceae</taxon>
        <taxon>Halanaerobium</taxon>
    </lineage>
</organism>